<dbReference type="InterPro" id="IPR022567">
    <property type="entry name" value="DUF3459"/>
</dbReference>
<dbReference type="Pfam" id="PF02922">
    <property type="entry name" value="CBM_48"/>
    <property type="match status" value="1"/>
</dbReference>
<dbReference type="Pfam" id="PF00128">
    <property type="entry name" value="Alpha-amylase"/>
    <property type="match status" value="1"/>
</dbReference>
<evidence type="ECO:0000256" key="11">
    <source>
        <dbReference type="ARBA" id="ARBA00033284"/>
    </source>
</evidence>
<evidence type="ECO:0000256" key="2">
    <source>
        <dbReference type="ARBA" id="ARBA00005199"/>
    </source>
</evidence>
<comment type="similarity">
    <text evidence="3 14">Belongs to the glycosyl hydrolase 13 family.</text>
</comment>
<evidence type="ECO:0000256" key="12">
    <source>
        <dbReference type="ARBA" id="ARBA00034013"/>
    </source>
</evidence>
<dbReference type="InterPro" id="IPR012768">
    <property type="entry name" value="Trehalose_TreZ"/>
</dbReference>
<name>A0ABS3KL53_9PROT</name>
<comment type="subcellular location">
    <subcellularLocation>
        <location evidence="1">Cytoplasm</location>
    </subcellularLocation>
</comment>
<evidence type="ECO:0000256" key="3">
    <source>
        <dbReference type="ARBA" id="ARBA00008061"/>
    </source>
</evidence>
<dbReference type="InterPro" id="IPR014756">
    <property type="entry name" value="Ig_E-set"/>
</dbReference>
<comment type="caution">
    <text evidence="16">The sequence shown here is derived from an EMBL/GenBank/DDBJ whole genome shotgun (WGS) entry which is preliminary data.</text>
</comment>
<evidence type="ECO:0000256" key="14">
    <source>
        <dbReference type="PIRNR" id="PIRNR006337"/>
    </source>
</evidence>
<dbReference type="PANTHER" id="PTHR43651:SF11">
    <property type="entry name" value="MALTO-OLIGOSYLTREHALOSE TREHALOHYDROLASE"/>
    <property type="match status" value="1"/>
</dbReference>
<keyword evidence="17" id="KW-1185">Reference proteome</keyword>
<dbReference type="SUPFAM" id="SSF51445">
    <property type="entry name" value="(Trans)glycosidases"/>
    <property type="match status" value="1"/>
</dbReference>
<dbReference type="SUPFAM" id="SSF81296">
    <property type="entry name" value="E set domains"/>
    <property type="match status" value="1"/>
</dbReference>
<evidence type="ECO:0000256" key="9">
    <source>
        <dbReference type="ARBA" id="ARBA00023295"/>
    </source>
</evidence>
<comment type="pathway">
    <text evidence="2 14">Glycan biosynthesis; trehalose biosynthesis.</text>
</comment>
<keyword evidence="9 14" id="KW-0326">Glycosidase</keyword>
<keyword evidence="8" id="KW-0119">Carbohydrate metabolism</keyword>
<dbReference type="PANTHER" id="PTHR43651">
    <property type="entry name" value="1,4-ALPHA-GLUCAN-BRANCHING ENZYME"/>
    <property type="match status" value="1"/>
</dbReference>
<keyword evidence="6" id="KW-0963">Cytoplasm</keyword>
<dbReference type="Gene3D" id="3.20.20.80">
    <property type="entry name" value="Glycosidases"/>
    <property type="match status" value="1"/>
</dbReference>
<dbReference type="EMBL" id="JACTNG010000002">
    <property type="protein sequence ID" value="MBO1078203.1"/>
    <property type="molecule type" value="Genomic_DNA"/>
</dbReference>
<organism evidence="16 17">
    <name type="scientific">Roseomonas haemaphysalidis</name>
    <dbReference type="NCBI Taxonomy" id="2768162"/>
    <lineage>
        <taxon>Bacteria</taxon>
        <taxon>Pseudomonadati</taxon>
        <taxon>Pseudomonadota</taxon>
        <taxon>Alphaproteobacteria</taxon>
        <taxon>Acetobacterales</taxon>
        <taxon>Roseomonadaceae</taxon>
        <taxon>Roseomonas</taxon>
    </lineage>
</organism>
<dbReference type="InterPro" id="IPR004193">
    <property type="entry name" value="Glyco_hydro_13_N"/>
</dbReference>
<dbReference type="Gene3D" id="1.10.10.760">
    <property type="entry name" value="E-set domains of sugar-utilizing enzymes"/>
    <property type="match status" value="1"/>
</dbReference>
<evidence type="ECO:0000313" key="16">
    <source>
        <dbReference type="EMBL" id="MBO1078203.1"/>
    </source>
</evidence>
<dbReference type="EC" id="3.2.1.141" evidence="4 13"/>
<keyword evidence="7 14" id="KW-0378">Hydrolase</keyword>
<proteinExistence type="inferred from homology"/>
<evidence type="ECO:0000256" key="5">
    <source>
        <dbReference type="ARBA" id="ARBA00015938"/>
    </source>
</evidence>
<evidence type="ECO:0000256" key="6">
    <source>
        <dbReference type="ARBA" id="ARBA00022490"/>
    </source>
</evidence>
<evidence type="ECO:0000256" key="13">
    <source>
        <dbReference type="NCBIfam" id="TIGR02402"/>
    </source>
</evidence>
<evidence type="ECO:0000256" key="1">
    <source>
        <dbReference type="ARBA" id="ARBA00004496"/>
    </source>
</evidence>
<dbReference type="CDD" id="cd11325">
    <property type="entry name" value="AmyAc_GTHase"/>
    <property type="match status" value="1"/>
</dbReference>
<evidence type="ECO:0000256" key="7">
    <source>
        <dbReference type="ARBA" id="ARBA00022801"/>
    </source>
</evidence>
<gene>
    <name evidence="16" type="primary">treZ</name>
    <name evidence="16" type="ORF">IAI61_04110</name>
</gene>
<accession>A0ABS3KL53</accession>
<sequence>MTVTTTFGAVPQQGGATRFRLWAPGHSGVSLELQNKPSQPLRKLDGGWWEAEAEAPAGTRYRYTLGNGMTVPDPASRAQDGDVDGWSVVTDPAAHQWQHPDWKGLPWAAAVVYELHVGLYGGFRGVMADLPRLAALGVTHLELMPVNDFAGLRNWGYDGVLPYAPDETYGTPEDLKALVDAAHGHGLAVMLDVVYNHFGPAGNYWGAIAPVFFHADKNNPWGQSIDFERPEVRDFFMENALYWLTEFRLDGLRLDAVHAIDSASFLPELAGRIREATAGREIALVLENERNDASLLERDYSAQWNDDVHHCLHVLLTGEEDSYYKDYAGQPAALLAKALSTGFVYQGEESKNLGHARGKPSGHLPPSAFVNALQTHDQVGNRAMGERIAQLAPPEGVRAALTLLLLSPQVPMLFMGDEWASERPFQFFTGFTDDTLAEAVREGRRKEFAGFKAFADPEHREKIPDPNAIATFNSSRPDPSERALPRHAAVEALVTRLLAARKAQLAARLSGATSLEAEALGDTGVLARWRLNDGAVLTVAAQFGEDEIALAAPTGTLLAESRDGVAEAAVRGTLPGFAAAGWIASEAPIAETIR</sequence>
<dbReference type="Gene3D" id="2.60.40.10">
    <property type="entry name" value="Immunoglobulins"/>
    <property type="match status" value="1"/>
</dbReference>
<feature type="domain" description="Glycosyl hydrolase family 13 catalytic" evidence="15">
    <location>
        <begin position="116"/>
        <end position="444"/>
    </location>
</feature>
<dbReference type="InterPro" id="IPR044901">
    <property type="entry name" value="Trehalose_TreZ_E-set_sf"/>
</dbReference>
<dbReference type="InterPro" id="IPR006047">
    <property type="entry name" value="GH13_cat_dom"/>
</dbReference>
<dbReference type="InterPro" id="IPR013783">
    <property type="entry name" value="Ig-like_fold"/>
</dbReference>
<dbReference type="CDD" id="cd02853">
    <property type="entry name" value="E_set_MTHase_like_N"/>
    <property type="match status" value="1"/>
</dbReference>
<reference evidence="16 17" key="1">
    <citation type="submission" date="2020-09" db="EMBL/GenBank/DDBJ databases">
        <title>Roseomonas.</title>
        <authorList>
            <person name="Zhu W."/>
        </authorList>
    </citation>
    <scope>NUCLEOTIDE SEQUENCE [LARGE SCALE GENOMIC DNA]</scope>
    <source>
        <strain evidence="16 17">573</strain>
    </source>
</reference>
<dbReference type="SMART" id="SM00642">
    <property type="entry name" value="Aamy"/>
    <property type="match status" value="1"/>
</dbReference>
<dbReference type="PIRSF" id="PIRSF006337">
    <property type="entry name" value="Trehalose_TreZ"/>
    <property type="match status" value="1"/>
</dbReference>
<evidence type="ECO:0000256" key="8">
    <source>
        <dbReference type="ARBA" id="ARBA00023277"/>
    </source>
</evidence>
<evidence type="ECO:0000256" key="10">
    <source>
        <dbReference type="ARBA" id="ARBA00032057"/>
    </source>
</evidence>
<dbReference type="InterPro" id="IPR017853">
    <property type="entry name" value="GH"/>
</dbReference>
<evidence type="ECO:0000256" key="4">
    <source>
        <dbReference type="ARBA" id="ARBA00012268"/>
    </source>
</evidence>
<protein>
    <recommendedName>
        <fullName evidence="5 13">Malto-oligosyltrehalose trehalohydrolase</fullName>
        <shortName evidence="14">MTHase</shortName>
        <ecNumber evidence="4 13">3.2.1.141</ecNumber>
    </recommendedName>
    <alternativeName>
        <fullName evidence="11 14">4-alpha-D-((1-&gt;4)-alpha-D-glucano)trehalose trehalohydrolase</fullName>
    </alternativeName>
    <alternativeName>
        <fullName evidence="10 14">Maltooligosyl trehalose trehalohydrolase</fullName>
    </alternativeName>
</protein>
<dbReference type="Pfam" id="PF11941">
    <property type="entry name" value="DUF3459"/>
    <property type="match status" value="1"/>
</dbReference>
<evidence type="ECO:0000259" key="15">
    <source>
        <dbReference type="SMART" id="SM00642"/>
    </source>
</evidence>
<dbReference type="Proteomes" id="UP001518989">
    <property type="component" value="Unassembled WGS sequence"/>
</dbReference>
<dbReference type="NCBIfam" id="TIGR02402">
    <property type="entry name" value="trehalose_TreZ"/>
    <property type="match status" value="1"/>
</dbReference>
<comment type="catalytic activity">
    <reaction evidence="12 14">
        <text>hydrolysis of (1-&gt;4)-alpha-D-glucosidic linkage in 4-alpha-D-[(1-&gt;4)-alpha-D-glucanosyl]n trehalose to yield trehalose and (1-&gt;4)-alpha-D-glucan.</text>
        <dbReference type="EC" id="3.2.1.141"/>
    </reaction>
</comment>
<evidence type="ECO:0000313" key="17">
    <source>
        <dbReference type="Proteomes" id="UP001518989"/>
    </source>
</evidence>
<dbReference type="RefSeq" id="WP_207415641.1">
    <property type="nucleotide sequence ID" value="NZ_CP061177.1"/>
</dbReference>